<evidence type="ECO:0000256" key="4">
    <source>
        <dbReference type="ARBA" id="ARBA00022989"/>
    </source>
</evidence>
<dbReference type="AlphaFoldDB" id="A0A6L8XR92"/>
<feature type="transmembrane region" description="Helical" evidence="7">
    <location>
        <begin position="662"/>
        <end position="682"/>
    </location>
</feature>
<dbReference type="InterPro" id="IPR003838">
    <property type="entry name" value="ABC3_permease_C"/>
</dbReference>
<dbReference type="Pfam" id="PF02687">
    <property type="entry name" value="FtsX"/>
    <property type="match status" value="2"/>
</dbReference>
<evidence type="ECO:0000256" key="2">
    <source>
        <dbReference type="ARBA" id="ARBA00022475"/>
    </source>
</evidence>
<dbReference type="PANTHER" id="PTHR30572:SF4">
    <property type="entry name" value="ABC TRANSPORTER PERMEASE YTRF"/>
    <property type="match status" value="1"/>
</dbReference>
<comment type="similarity">
    <text evidence="6">Belongs to the ABC-4 integral membrane protein family.</text>
</comment>
<evidence type="ECO:0000259" key="8">
    <source>
        <dbReference type="Pfam" id="PF02687"/>
    </source>
</evidence>
<reference evidence="9 10" key="1">
    <citation type="journal article" date="2019" name="Nat. Med.">
        <title>A library of human gut bacterial isolates paired with longitudinal multiomics data enables mechanistic microbiome research.</title>
        <authorList>
            <person name="Poyet M."/>
            <person name="Groussin M."/>
            <person name="Gibbons S.M."/>
            <person name="Avila-Pacheco J."/>
            <person name="Jiang X."/>
            <person name="Kearney S.M."/>
            <person name="Perrotta A.R."/>
            <person name="Berdy B."/>
            <person name="Zhao S."/>
            <person name="Lieberman T.D."/>
            <person name="Swanson P.K."/>
            <person name="Smith M."/>
            <person name="Roesemann S."/>
            <person name="Alexander J.E."/>
            <person name="Rich S.A."/>
            <person name="Livny J."/>
            <person name="Vlamakis H."/>
            <person name="Clish C."/>
            <person name="Bullock K."/>
            <person name="Deik A."/>
            <person name="Scott J."/>
            <person name="Pierce K.A."/>
            <person name="Xavier R.J."/>
            <person name="Alm E.J."/>
        </authorList>
    </citation>
    <scope>NUCLEOTIDE SEQUENCE [LARGE SCALE GENOMIC DNA]</scope>
    <source>
        <strain evidence="9 10">BIOML-A12</strain>
    </source>
</reference>
<accession>A0A6L8XR92</accession>
<evidence type="ECO:0000256" key="7">
    <source>
        <dbReference type="SAM" id="Phobius"/>
    </source>
</evidence>
<name>A0A6L8XR92_9FIRM</name>
<dbReference type="RefSeq" id="WP_161276004.1">
    <property type="nucleotide sequence ID" value="NZ_JBCOHN010000095.1"/>
</dbReference>
<feature type="domain" description="ABC3 transporter permease C-terminal" evidence="8">
    <location>
        <begin position="256"/>
        <end position="366"/>
    </location>
</feature>
<evidence type="ECO:0000313" key="9">
    <source>
        <dbReference type="EMBL" id="MZS88506.1"/>
    </source>
</evidence>
<dbReference type="InterPro" id="IPR050250">
    <property type="entry name" value="Macrolide_Exporter_MacB"/>
</dbReference>
<dbReference type="Proteomes" id="UP000477156">
    <property type="component" value="Unassembled WGS sequence"/>
</dbReference>
<evidence type="ECO:0000256" key="1">
    <source>
        <dbReference type="ARBA" id="ARBA00004651"/>
    </source>
</evidence>
<dbReference type="GO" id="GO:0005886">
    <property type="term" value="C:plasma membrane"/>
    <property type="evidence" value="ECO:0007669"/>
    <property type="project" value="UniProtKB-SubCell"/>
</dbReference>
<feature type="transmembrane region" description="Helical" evidence="7">
    <location>
        <begin position="304"/>
        <end position="324"/>
    </location>
</feature>
<feature type="transmembrane region" description="Helical" evidence="7">
    <location>
        <begin position="410"/>
        <end position="430"/>
    </location>
</feature>
<organism evidence="9 10">
    <name type="scientific">Blautia wexlerae</name>
    <dbReference type="NCBI Taxonomy" id="418240"/>
    <lineage>
        <taxon>Bacteria</taxon>
        <taxon>Bacillati</taxon>
        <taxon>Bacillota</taxon>
        <taxon>Clostridia</taxon>
        <taxon>Lachnospirales</taxon>
        <taxon>Lachnospiraceae</taxon>
        <taxon>Blautia</taxon>
    </lineage>
</organism>
<keyword evidence="4 7" id="KW-1133">Transmembrane helix</keyword>
<dbReference type="PANTHER" id="PTHR30572">
    <property type="entry name" value="MEMBRANE COMPONENT OF TRANSPORTER-RELATED"/>
    <property type="match status" value="1"/>
</dbReference>
<protein>
    <submittedName>
        <fullName evidence="9">FtsX-like permease family protein</fullName>
    </submittedName>
</protein>
<feature type="domain" description="ABC3 transporter permease C-terminal" evidence="8">
    <location>
        <begin position="669"/>
        <end position="786"/>
    </location>
</feature>
<keyword evidence="2" id="KW-1003">Cell membrane</keyword>
<feature type="transmembrane region" description="Helical" evidence="7">
    <location>
        <begin position="756"/>
        <end position="778"/>
    </location>
</feature>
<feature type="transmembrane region" description="Helical" evidence="7">
    <location>
        <begin position="249"/>
        <end position="276"/>
    </location>
</feature>
<gene>
    <name evidence="9" type="ORF">GT712_05235</name>
</gene>
<dbReference type="EMBL" id="WWVF01000008">
    <property type="protein sequence ID" value="MZS88506.1"/>
    <property type="molecule type" value="Genomic_DNA"/>
</dbReference>
<evidence type="ECO:0000256" key="3">
    <source>
        <dbReference type="ARBA" id="ARBA00022692"/>
    </source>
</evidence>
<feature type="transmembrane region" description="Helical" evidence="7">
    <location>
        <begin position="717"/>
        <end position="744"/>
    </location>
</feature>
<feature type="transmembrane region" description="Helical" evidence="7">
    <location>
        <begin position="29"/>
        <end position="51"/>
    </location>
</feature>
<evidence type="ECO:0000256" key="6">
    <source>
        <dbReference type="ARBA" id="ARBA00038076"/>
    </source>
</evidence>
<keyword evidence="3 7" id="KW-0812">Transmembrane</keyword>
<keyword evidence="5 7" id="KW-0472">Membrane</keyword>
<evidence type="ECO:0000256" key="5">
    <source>
        <dbReference type="ARBA" id="ARBA00023136"/>
    </source>
</evidence>
<proteinExistence type="inferred from homology"/>
<comment type="caution">
    <text evidence="9">The sequence shown here is derived from an EMBL/GenBank/DDBJ whole genome shotgun (WGS) entry which is preliminary data.</text>
</comment>
<evidence type="ECO:0000313" key="10">
    <source>
        <dbReference type="Proteomes" id="UP000477156"/>
    </source>
</evidence>
<comment type="subcellular location">
    <subcellularLocation>
        <location evidence="1">Cell membrane</location>
        <topology evidence="1">Multi-pass membrane protein</topology>
    </subcellularLocation>
</comment>
<sequence>MTWPFENNTNAITRKLAKRSLQADKRRNIFLIVTITLTTALLSGIFFTVFAEQRKMLSDLRGQYQTVVMETTQKEIEHLSTQPEIEQWGLSKDFGSARYQDSTLVVGYADKGWMKLGKKPSYVGNFPEKEQEIIVEQAFLDYFGLPQETGQTIRLNLGNGDQDYIISGILQKENNSRMFSVIVSKAFLEAQAKGEPLYEFRFRFVGADRTDMDALKSDIAAFLADHNIPENRIFYSSNYFDIRSFQSDGVYACIPIALIFLAACGLVIYSIFFISIRGKLREYGRLKVLGTTPKQIRKIIQRESFRLSICSIPIGIAIGGVAGFVEAPDYWDWTANVIIALGVMFFIELIVRISSHAPIRLAAKVSPIEAVRASGYQAECSKKTSQKSGKQLSPSYLAVMNFRRNPKKAVLTLLSLGMAGVFLFSTATVVHSVNTKNMAAVQMYEKCNYTIQWEADLEKFPEISRNNPLTPQLKEKILAVDGVKSINSRTSASAFVSLPNGAAADFYLHTFTREEEQELLPPEMVLEGTADYDELVKNHGIVVTDDIEKPLSTMYSGYQPKIGDTLTFQPYGGEPMEFTVMGIANGKNITKTTGIGLFSVPEDLAKQLYPDIKNMEQVWNVFTDKDTDTLRKELYSLLDDPLLNIISRSDYAEQLEAQFKNIMMFIYGLLAFLFFFSLVNLINTLMTNLIARQQEFGILQSVGLSDKQLSKMLTMECFCYVAVTLLITLIVGGLAGFLLVIILGRTEIFGQLVYQFPIWELLVFAVLLMFVQALYSIYAIRSIRKQSLVERIKITE</sequence>
<dbReference type="GO" id="GO:0022857">
    <property type="term" value="F:transmembrane transporter activity"/>
    <property type="evidence" value="ECO:0007669"/>
    <property type="project" value="TreeGrafter"/>
</dbReference>
<feature type="transmembrane region" description="Helical" evidence="7">
    <location>
        <begin position="330"/>
        <end position="351"/>
    </location>
</feature>